<evidence type="ECO:0000259" key="1">
    <source>
        <dbReference type="PROSITE" id="PS50181"/>
    </source>
</evidence>
<dbReference type="PANTHER" id="PTHR31293">
    <property type="entry name" value="RNI-LIKE SUPERFAMILY PROTEIN"/>
    <property type="match status" value="1"/>
</dbReference>
<feature type="domain" description="F-box" evidence="1">
    <location>
        <begin position="22"/>
        <end position="73"/>
    </location>
</feature>
<dbReference type="Gramene" id="RZC81918">
    <property type="protein sequence ID" value="RZC81918"/>
    <property type="gene ID" value="C5167_044491"/>
</dbReference>
<dbReference type="OMA" id="EMLYESD"/>
<accession>A0A4Y7LBM9</accession>
<gene>
    <name evidence="2" type="ORF">C5167_044491</name>
</gene>
<dbReference type="InterPro" id="IPR032675">
    <property type="entry name" value="LRR_dom_sf"/>
</dbReference>
<dbReference type="SUPFAM" id="SSF52047">
    <property type="entry name" value="RNI-like"/>
    <property type="match status" value="1"/>
</dbReference>
<keyword evidence="3" id="KW-1185">Reference proteome</keyword>
<proteinExistence type="predicted"/>
<evidence type="ECO:0000313" key="2">
    <source>
        <dbReference type="EMBL" id="RZC81918.1"/>
    </source>
</evidence>
<sequence length="420" mass="48276">MVLKKKKKRNILDNSNVGVRGEDKLSNLPDALIHHILSFLPTKCAMSTCILSKRWKHVSNSIQILDFRKWRTQKGTIVFFGKEEKLETWCFMNFVDTVLFLHQRRDIQKFYLDLDELFDESRVNKWISTIMNSKVEEFGLSIKLLSFYSEFRPSIFCSDSFSICHSLTLLDLNFHRITDANKFNIANTVSFPKLKILRLKLLIFVNETLTRFISNCPILEELSLTQCRISEGLCIVKPALKHLSVTDCGLSKSTVKISAPNLLTISFKECPPADFVLDSFPSLVEADVGFYMHKGDKYQNRVFVKLFEKLSSAKLLKIYANSFKSTEIPSVQNDDWSLDPNCSPPHLKSIKFKKFDGEQKELNAVRFFLKYFGFLETVTIVASESLSKDHKKQLTLAKLLLKIPRPANCVVNFLSISEDP</sequence>
<dbReference type="InterPro" id="IPR053781">
    <property type="entry name" value="F-box_AtFBL13-like"/>
</dbReference>
<dbReference type="AlphaFoldDB" id="A0A4Y7LBM9"/>
<dbReference type="Pfam" id="PF00646">
    <property type="entry name" value="F-box"/>
    <property type="match status" value="1"/>
</dbReference>
<dbReference type="CDD" id="cd22160">
    <property type="entry name" value="F-box_AtFBL13-like"/>
    <property type="match status" value="1"/>
</dbReference>
<dbReference type="InterPro" id="IPR055294">
    <property type="entry name" value="FBL60-like"/>
</dbReference>
<reference evidence="2 3" key="1">
    <citation type="journal article" date="2018" name="Science">
        <title>The opium poppy genome and morphinan production.</title>
        <authorList>
            <person name="Guo L."/>
            <person name="Winzer T."/>
            <person name="Yang X."/>
            <person name="Li Y."/>
            <person name="Ning Z."/>
            <person name="He Z."/>
            <person name="Teodor R."/>
            <person name="Lu Y."/>
            <person name="Bowser T.A."/>
            <person name="Graham I.A."/>
            <person name="Ye K."/>
        </authorList>
    </citation>
    <scope>NUCLEOTIDE SEQUENCE [LARGE SCALE GENOMIC DNA]</scope>
    <source>
        <strain evidence="3">cv. HN1</strain>
        <tissue evidence="2">Leaves</tissue>
    </source>
</reference>
<dbReference type="InterPro" id="IPR001810">
    <property type="entry name" value="F-box_dom"/>
</dbReference>
<dbReference type="InterPro" id="IPR036047">
    <property type="entry name" value="F-box-like_dom_sf"/>
</dbReference>
<dbReference type="EMBL" id="CM010724">
    <property type="protein sequence ID" value="RZC81918.1"/>
    <property type="molecule type" value="Genomic_DNA"/>
</dbReference>
<dbReference type="Proteomes" id="UP000316621">
    <property type="component" value="Chromosome 10"/>
</dbReference>
<dbReference type="PANTHER" id="PTHR31293:SF12">
    <property type="entry name" value="RNI-LIKE SUPERFAMILY PROTEIN"/>
    <property type="match status" value="1"/>
</dbReference>
<dbReference type="SUPFAM" id="SSF81383">
    <property type="entry name" value="F-box domain"/>
    <property type="match status" value="1"/>
</dbReference>
<dbReference type="Pfam" id="PF08387">
    <property type="entry name" value="FBD"/>
    <property type="match status" value="1"/>
</dbReference>
<dbReference type="PROSITE" id="PS50181">
    <property type="entry name" value="FBOX"/>
    <property type="match status" value="1"/>
</dbReference>
<evidence type="ECO:0000313" key="3">
    <source>
        <dbReference type="Proteomes" id="UP000316621"/>
    </source>
</evidence>
<dbReference type="Gene3D" id="1.20.1280.50">
    <property type="match status" value="1"/>
</dbReference>
<name>A0A4Y7LBM9_PAPSO</name>
<protein>
    <recommendedName>
        <fullName evidence="1">F-box domain-containing protein</fullName>
    </recommendedName>
</protein>
<dbReference type="SMART" id="SM00579">
    <property type="entry name" value="FBD"/>
    <property type="match status" value="1"/>
</dbReference>
<organism evidence="2 3">
    <name type="scientific">Papaver somniferum</name>
    <name type="common">Opium poppy</name>
    <dbReference type="NCBI Taxonomy" id="3469"/>
    <lineage>
        <taxon>Eukaryota</taxon>
        <taxon>Viridiplantae</taxon>
        <taxon>Streptophyta</taxon>
        <taxon>Embryophyta</taxon>
        <taxon>Tracheophyta</taxon>
        <taxon>Spermatophyta</taxon>
        <taxon>Magnoliopsida</taxon>
        <taxon>Ranunculales</taxon>
        <taxon>Papaveraceae</taxon>
        <taxon>Papaveroideae</taxon>
        <taxon>Papaver</taxon>
    </lineage>
</organism>
<dbReference type="InterPro" id="IPR006566">
    <property type="entry name" value="FBD"/>
</dbReference>
<dbReference type="Pfam" id="PF23622">
    <property type="entry name" value="LRR_At1g61320_AtMIF1"/>
    <property type="match status" value="1"/>
</dbReference>
<dbReference type="Gene3D" id="3.80.10.10">
    <property type="entry name" value="Ribonuclease Inhibitor"/>
    <property type="match status" value="1"/>
</dbReference>
<dbReference type="InterPro" id="IPR055357">
    <property type="entry name" value="LRR_At1g61320_AtMIF1"/>
</dbReference>
<dbReference type="SMART" id="SM00256">
    <property type="entry name" value="FBOX"/>
    <property type="match status" value="1"/>
</dbReference>